<dbReference type="eggNOG" id="ENOG5033GC8">
    <property type="taxonomic scope" value="Bacteria"/>
</dbReference>
<reference evidence="2 3" key="1">
    <citation type="submission" date="2014-09" db="EMBL/GenBank/DDBJ databases">
        <title>Sporocytophaga myxococcoides PG-01 genome sequencing.</title>
        <authorList>
            <person name="Liu L."/>
            <person name="Gao P.J."/>
            <person name="Chen G.J."/>
            <person name="Wang L.S."/>
        </authorList>
    </citation>
    <scope>NUCLEOTIDE SEQUENCE [LARGE SCALE GENOMIC DNA]</scope>
    <source>
        <strain evidence="2 3">PG-01</strain>
    </source>
</reference>
<protein>
    <recommendedName>
        <fullName evidence="4">Lipoprotein</fullName>
    </recommendedName>
</protein>
<feature type="chain" id="PRO_5001937199" description="Lipoprotein" evidence="1">
    <location>
        <begin position="21"/>
        <end position="202"/>
    </location>
</feature>
<proteinExistence type="predicted"/>
<name>A0A098LJL1_9BACT</name>
<gene>
    <name evidence="2" type="ORF">MYP_4416</name>
</gene>
<sequence>MKIKLFAISALFIGIFSACNENSVDTKGISDELQNRKIVRVTESEIFDLANKTGEEAVKKIIESSKRRSEALAKEKKTEEAVLACNYSSIHNLDSLANAIDVFKINRIDTNFKSKIILSEIEAQLLDAYKYNKENKLEMKPNLQAINDTLFVYMSPIMVSTQCIALSDQTKEKSTSEFQGIWSIYLKKRDIVLTIQKESKKK</sequence>
<keyword evidence="1" id="KW-0732">Signal</keyword>
<keyword evidence="3" id="KW-1185">Reference proteome</keyword>
<dbReference type="OrthoDB" id="982178at2"/>
<dbReference type="EMBL" id="BBLT01000011">
    <property type="protein sequence ID" value="GAL87186.1"/>
    <property type="molecule type" value="Genomic_DNA"/>
</dbReference>
<evidence type="ECO:0000256" key="1">
    <source>
        <dbReference type="SAM" id="SignalP"/>
    </source>
</evidence>
<dbReference type="STRING" id="153721.MYP_4416"/>
<comment type="caution">
    <text evidence="2">The sequence shown here is derived from an EMBL/GenBank/DDBJ whole genome shotgun (WGS) entry which is preliminary data.</text>
</comment>
<evidence type="ECO:0000313" key="2">
    <source>
        <dbReference type="EMBL" id="GAL87186.1"/>
    </source>
</evidence>
<organism evidence="2 3">
    <name type="scientific">Sporocytophaga myxococcoides</name>
    <dbReference type="NCBI Taxonomy" id="153721"/>
    <lineage>
        <taxon>Bacteria</taxon>
        <taxon>Pseudomonadati</taxon>
        <taxon>Bacteroidota</taxon>
        <taxon>Cytophagia</taxon>
        <taxon>Cytophagales</taxon>
        <taxon>Cytophagaceae</taxon>
        <taxon>Sporocytophaga</taxon>
    </lineage>
</organism>
<feature type="signal peptide" evidence="1">
    <location>
        <begin position="1"/>
        <end position="20"/>
    </location>
</feature>
<accession>A0A098LJL1</accession>
<dbReference type="PROSITE" id="PS51257">
    <property type="entry name" value="PROKAR_LIPOPROTEIN"/>
    <property type="match status" value="1"/>
</dbReference>
<evidence type="ECO:0000313" key="3">
    <source>
        <dbReference type="Proteomes" id="UP000030185"/>
    </source>
</evidence>
<evidence type="ECO:0008006" key="4">
    <source>
        <dbReference type="Google" id="ProtNLM"/>
    </source>
</evidence>
<dbReference type="Proteomes" id="UP000030185">
    <property type="component" value="Unassembled WGS sequence"/>
</dbReference>
<dbReference type="RefSeq" id="WP_045468115.1">
    <property type="nucleotide sequence ID" value="NZ_BBLT01000011.1"/>
</dbReference>
<dbReference type="AlphaFoldDB" id="A0A098LJL1"/>